<organism evidence="1 2">
    <name type="scientific">Fluviicola chungangensis</name>
    <dbReference type="NCBI Taxonomy" id="2597671"/>
    <lineage>
        <taxon>Bacteria</taxon>
        <taxon>Pseudomonadati</taxon>
        <taxon>Bacteroidota</taxon>
        <taxon>Flavobacteriia</taxon>
        <taxon>Flavobacteriales</taxon>
        <taxon>Crocinitomicaceae</taxon>
        <taxon>Fluviicola</taxon>
    </lineage>
</organism>
<dbReference type="RefSeq" id="WP_144333101.1">
    <property type="nucleotide sequence ID" value="NZ_VLPL01000004.1"/>
</dbReference>
<dbReference type="AlphaFoldDB" id="A0A556MYI2"/>
<dbReference type="EMBL" id="VLPL01000004">
    <property type="protein sequence ID" value="TSJ44980.1"/>
    <property type="molecule type" value="Genomic_DNA"/>
</dbReference>
<comment type="caution">
    <text evidence="1">The sequence shown here is derived from an EMBL/GenBank/DDBJ whole genome shotgun (WGS) entry which is preliminary data.</text>
</comment>
<name>A0A556MYI2_9FLAO</name>
<sequence length="155" mass="18270">MEYSIDARFVNNQLGIRIHFLTTINASDYDEALLFQEELLAGFHRMKWEDSFVAQIENLDNNEQLRNLKYEEMDQLALDSDNTLIVEQFFLDDPDQSKSVIENYIQNVQKEGKHDMKYSSRKYEIPIRVKDLNTGKRITGEFSCLRIEQLIPKSL</sequence>
<evidence type="ECO:0000313" key="2">
    <source>
        <dbReference type="Proteomes" id="UP000316008"/>
    </source>
</evidence>
<keyword evidence="2" id="KW-1185">Reference proteome</keyword>
<protein>
    <submittedName>
        <fullName evidence="1">Uncharacterized protein</fullName>
    </submittedName>
</protein>
<dbReference type="Proteomes" id="UP000316008">
    <property type="component" value="Unassembled WGS sequence"/>
</dbReference>
<gene>
    <name evidence="1" type="ORF">FO442_10310</name>
</gene>
<accession>A0A556MYI2</accession>
<proteinExistence type="predicted"/>
<evidence type="ECO:0000313" key="1">
    <source>
        <dbReference type="EMBL" id="TSJ44980.1"/>
    </source>
</evidence>
<reference evidence="1 2" key="1">
    <citation type="submission" date="2019-07" db="EMBL/GenBank/DDBJ databases">
        <authorList>
            <person name="Huq M.A."/>
        </authorList>
    </citation>
    <scope>NUCLEOTIDE SEQUENCE [LARGE SCALE GENOMIC DNA]</scope>
    <source>
        <strain evidence="1 2">MAH-3</strain>
    </source>
</reference>